<sequence length="75" mass="8165">MPYLAANTNSKSVSDSHDDGLRPAWGFAPAALRIPLCVRAWGALMRTPCTNTQKQCGRVADAPNMTEVRHALERA</sequence>
<dbReference type="AlphaFoldDB" id="A0A401ZP16"/>
<proteinExistence type="predicted"/>
<dbReference type="Proteomes" id="UP000287224">
    <property type="component" value="Unassembled WGS sequence"/>
</dbReference>
<comment type="caution">
    <text evidence="1">The sequence shown here is derived from an EMBL/GenBank/DDBJ whole genome shotgun (WGS) entry which is preliminary data.</text>
</comment>
<accession>A0A401ZP16</accession>
<evidence type="ECO:0000313" key="2">
    <source>
        <dbReference type="Proteomes" id="UP000287224"/>
    </source>
</evidence>
<evidence type="ECO:0000313" key="1">
    <source>
        <dbReference type="EMBL" id="GCE08619.1"/>
    </source>
</evidence>
<keyword evidence="2" id="KW-1185">Reference proteome</keyword>
<gene>
    <name evidence="1" type="ORF">KDAU_59480</name>
</gene>
<protein>
    <submittedName>
        <fullName evidence="1">Uncharacterized protein</fullName>
    </submittedName>
</protein>
<dbReference type="EMBL" id="BIFQ01000002">
    <property type="protein sequence ID" value="GCE08619.1"/>
    <property type="molecule type" value="Genomic_DNA"/>
</dbReference>
<reference evidence="2" key="1">
    <citation type="submission" date="2018-12" db="EMBL/GenBank/DDBJ databases">
        <title>Tengunoibacter tsumagoiensis gen. nov., sp. nov., Dictyobacter kobayashii sp. nov., D. alpinus sp. nov., and D. joshuensis sp. nov. and description of Dictyobacteraceae fam. nov. within the order Ktedonobacterales isolated from Tengu-no-mugimeshi.</title>
        <authorList>
            <person name="Wang C.M."/>
            <person name="Zheng Y."/>
            <person name="Sakai Y."/>
            <person name="Toyoda A."/>
            <person name="Minakuchi Y."/>
            <person name="Abe K."/>
            <person name="Yokota A."/>
            <person name="Yabe S."/>
        </authorList>
    </citation>
    <scope>NUCLEOTIDE SEQUENCE [LARGE SCALE GENOMIC DNA]</scope>
    <source>
        <strain evidence="2">S-27</strain>
    </source>
</reference>
<organism evidence="1 2">
    <name type="scientific">Dictyobacter aurantiacus</name>
    <dbReference type="NCBI Taxonomy" id="1936993"/>
    <lineage>
        <taxon>Bacteria</taxon>
        <taxon>Bacillati</taxon>
        <taxon>Chloroflexota</taxon>
        <taxon>Ktedonobacteria</taxon>
        <taxon>Ktedonobacterales</taxon>
        <taxon>Dictyobacteraceae</taxon>
        <taxon>Dictyobacter</taxon>
    </lineage>
</organism>
<name>A0A401ZP16_9CHLR</name>